<reference evidence="2 3" key="1">
    <citation type="submission" date="2016-02" db="EMBL/GenBank/DDBJ databases">
        <title>Discovery of a natural microsporidian pathogen with a broad tissue tropism in Caenorhabditis elegans.</title>
        <authorList>
            <person name="Luallen R.J."/>
            <person name="Reinke A.W."/>
            <person name="Tong L."/>
            <person name="Botts M.R."/>
            <person name="Felix M.-A."/>
            <person name="Troemel E.R."/>
        </authorList>
    </citation>
    <scope>NUCLEOTIDE SEQUENCE [LARGE SCALE GENOMIC DNA]</scope>
    <source>
        <strain evidence="2 3">JUm2807</strain>
    </source>
</reference>
<evidence type="ECO:0008006" key="4">
    <source>
        <dbReference type="Google" id="ProtNLM"/>
    </source>
</evidence>
<dbReference type="GeneID" id="93647827"/>
<evidence type="ECO:0000313" key="2">
    <source>
        <dbReference type="EMBL" id="OAG29930.1"/>
    </source>
</evidence>
<dbReference type="AlphaFoldDB" id="A0A177EEU7"/>
<dbReference type="EMBL" id="LTDL01000038">
    <property type="protein sequence ID" value="OAG29930.1"/>
    <property type="molecule type" value="Genomic_DNA"/>
</dbReference>
<name>A0A177EEU7_9MICR</name>
<organism evidence="2 3">
    <name type="scientific">Nematocida displodere</name>
    <dbReference type="NCBI Taxonomy" id="1805483"/>
    <lineage>
        <taxon>Eukaryota</taxon>
        <taxon>Fungi</taxon>
        <taxon>Fungi incertae sedis</taxon>
        <taxon>Microsporidia</taxon>
        <taxon>Nematocida</taxon>
    </lineage>
</organism>
<sequence>MLATTRIYLLFIHCFLRIVSATAHNQPNTLRTEPPAAHSQSPDSSFQRPCICARVPQANIPCTKHCKDPHCNTTCGPMCCKPLSNPSTAIYSDAELLLNVFNNPVPNFQPLPTPLSTTDAPAIANLPHTSLLGGQLLSYLTRRYSMSPSPEKTLANSSFHKFDIHKAKPESRRMTKGTRMDPRVIRRIDYHSPTPTPSQELGMPVLTVVAPPTPTPTPTPSQELDMPVLTAVAPPTPRCVDVESIKPNLFRLLSRPEAPGIRIGRRSNRSKHLSK</sequence>
<dbReference type="VEuPathDB" id="MicrosporidiaDB:NEDG_01477"/>
<gene>
    <name evidence="2" type="ORF">NEDG_01477</name>
</gene>
<dbReference type="RefSeq" id="XP_067544482.1">
    <property type="nucleotide sequence ID" value="XM_067688895.1"/>
</dbReference>
<evidence type="ECO:0000256" key="1">
    <source>
        <dbReference type="SAM" id="SignalP"/>
    </source>
</evidence>
<evidence type="ECO:0000313" key="3">
    <source>
        <dbReference type="Proteomes" id="UP000185944"/>
    </source>
</evidence>
<protein>
    <recommendedName>
        <fullName evidence="4">WAP domain-containing protein</fullName>
    </recommendedName>
</protein>
<accession>A0A177EEU7</accession>
<feature type="signal peptide" evidence="1">
    <location>
        <begin position="1"/>
        <end position="21"/>
    </location>
</feature>
<keyword evidence="3" id="KW-1185">Reference proteome</keyword>
<comment type="caution">
    <text evidence="2">The sequence shown here is derived from an EMBL/GenBank/DDBJ whole genome shotgun (WGS) entry which is preliminary data.</text>
</comment>
<proteinExistence type="predicted"/>
<feature type="chain" id="PRO_5008060331" description="WAP domain-containing protein" evidence="1">
    <location>
        <begin position="22"/>
        <end position="275"/>
    </location>
</feature>
<keyword evidence="1" id="KW-0732">Signal</keyword>
<dbReference type="Proteomes" id="UP000185944">
    <property type="component" value="Unassembled WGS sequence"/>
</dbReference>